<feature type="compositionally biased region" description="Gly residues" evidence="1">
    <location>
        <begin position="162"/>
        <end position="176"/>
    </location>
</feature>
<feature type="compositionally biased region" description="Basic and acidic residues" evidence="1">
    <location>
        <begin position="804"/>
        <end position="827"/>
    </location>
</feature>
<feature type="compositionally biased region" description="Basic residues" evidence="1">
    <location>
        <begin position="560"/>
        <end position="574"/>
    </location>
</feature>
<feature type="region of interest" description="Disordered" evidence="1">
    <location>
        <begin position="1"/>
        <end position="23"/>
    </location>
</feature>
<sequence length="1193" mass="129169">MAAPVRDSSSAGNQPTTANFEYDDNEWDIGIGDLIIDLDADIEKTGVGEGMAAPKPGKMHSPVEHQATVDKGLKMKIKRTKPGTKHEIVKSGENGEKHANSAKRGSSSHKRDKKHGDKLTQKDVNGLVRCIEKMVYPVSSSSVKEKDPQGSGMKKVKPNMGAGSGGSGNSGSGNSGSGNNVSSSSSSSSVSSSSSSESSAVSGSASSSSNQQQQQQSQPSPPQQQSTSSLSQQSAQSQQSSAQQSAQQAQPSAPPAQSQQLQQSQAGPQQQQQQQPQQQPAQQQSSQPHRLIAQVPGAALTHQPSNQSHLTAPPPLLPPMLQKSQPPKLMPPLLAPLDLPSHCLPSPPTLQVQVTSQLPTISPTNTPPPLHKDLVDVCVGTSVGTITEPDCLGPCEPGTSVTLEGIVWHETEGVLVVNVTWRGKTYVGTLLDCTRHDWAPPRFCDSPTSDLDLRTPKGRGKRGRSAAHSNLNDLSNFTETRSSVHSKLRSNNSSGPKGRRGPGAASPTPFATPKSDTPGKRKTKTHEEEPPLKKKVPPSQPTSPLPPPVLLECPEPNCSKKYKHINGLKYHQSHAHGSPDDDETKESGTSEEEVQSPMPDIKKDEPIDIPPPNLCEEPVMEPDEKTGIRFTDESSLRVNTVPTSPLTRAPTPPVLIPSPSEDEQHINVSLQPPILTKVQQFKVKTTAVLMPDDKKPVASPPTSSNKNQQQSSKKKNNRKSPAGSPHPSPIEPPSLGIETGREEVQSPAYSDISDDAAPLLESEVEGKPKTTGDKKDPGQSPQLQHFNMYPYYGQPPYLVPSVETKSKDQGSEKVDGKPVDKDKKEGNGEFSQKMIQPHYYQYAYHLPGYSYNVDSYPVVLDDKKEEKNIPTSDSKPITNNTLHIPNPSKPKTEMGISKEKHQNENHQILKESIELKAQVNPGMLFQRQGQDVGRYYLYPDRKESGSTKATPPPPKTLPSPGPKHKEKTEEKKERREDEKKQEGVKPTMETQGPPPPPTSQYAYIHPGYMQSPHYGTLPFDPSHPMYRGMNPMLVSGYPNSPYLHPQLHAVPRYAPEDLSRSQSGKALDLLQHHASQYYSHPSHKIHELQERAIKSPTPKVSTATSSPSSAPNGSTPVPVTTSPSIQVQTKPTGSENKDSSRSPPPQRHVHTHHHTHVGLGYPILAGQYPAPYGAAVLATEHAAAVSSVPYQAK</sequence>
<feature type="compositionally biased region" description="Acidic residues" evidence="1">
    <location>
        <begin position="580"/>
        <end position="594"/>
    </location>
</feature>
<dbReference type="AlphaFoldDB" id="A0A8I6S597"/>
<feature type="domain" description="C2H2-type" evidence="2">
    <location>
        <begin position="553"/>
        <end position="576"/>
    </location>
</feature>
<dbReference type="InterPro" id="IPR040010">
    <property type="entry name" value="ZN608/ZN609"/>
</dbReference>
<feature type="region of interest" description="Disordered" evidence="1">
    <location>
        <begin position="444"/>
        <end position="830"/>
    </location>
</feature>
<gene>
    <name evidence="3" type="primary">106670465</name>
</gene>
<dbReference type="PANTHER" id="PTHR21564">
    <property type="entry name" value="BRAKELESS PROTEIN"/>
    <property type="match status" value="1"/>
</dbReference>
<feature type="compositionally biased region" description="Low complexity" evidence="1">
    <location>
        <begin position="177"/>
        <end position="288"/>
    </location>
</feature>
<dbReference type="PROSITE" id="PS00028">
    <property type="entry name" value="ZINC_FINGER_C2H2_1"/>
    <property type="match status" value="1"/>
</dbReference>
<evidence type="ECO:0000313" key="4">
    <source>
        <dbReference type="Proteomes" id="UP000494040"/>
    </source>
</evidence>
<feature type="compositionally biased region" description="Basic and acidic residues" evidence="1">
    <location>
        <begin position="764"/>
        <end position="777"/>
    </location>
</feature>
<dbReference type="GO" id="GO:0006357">
    <property type="term" value="P:regulation of transcription by RNA polymerase II"/>
    <property type="evidence" value="ECO:0007669"/>
    <property type="project" value="TreeGrafter"/>
</dbReference>
<feature type="compositionally biased region" description="Basic and acidic residues" evidence="1">
    <location>
        <begin position="890"/>
        <end position="903"/>
    </location>
</feature>
<feature type="compositionally biased region" description="Pro residues" evidence="1">
    <location>
        <begin position="950"/>
        <end position="961"/>
    </location>
</feature>
<feature type="compositionally biased region" description="Polar residues" evidence="1">
    <location>
        <begin position="869"/>
        <end position="883"/>
    </location>
</feature>
<feature type="compositionally biased region" description="Polar residues" evidence="1">
    <location>
        <begin position="636"/>
        <end position="646"/>
    </location>
</feature>
<feature type="region of interest" description="Disordered" evidence="1">
    <location>
        <begin position="941"/>
        <end position="999"/>
    </location>
</feature>
<evidence type="ECO:0000256" key="1">
    <source>
        <dbReference type="SAM" id="MobiDB-lite"/>
    </source>
</evidence>
<dbReference type="Proteomes" id="UP000494040">
    <property type="component" value="Unassembled WGS sequence"/>
</dbReference>
<feature type="compositionally biased region" description="Polar residues" evidence="1">
    <location>
        <begin position="7"/>
        <end position="19"/>
    </location>
</feature>
<keyword evidence="4" id="KW-1185">Reference proteome</keyword>
<dbReference type="OMA" id="YLYPSEQ"/>
<feature type="compositionally biased region" description="Basic and acidic residues" evidence="1">
    <location>
        <begin position="622"/>
        <end position="635"/>
    </location>
</feature>
<reference evidence="3" key="1">
    <citation type="submission" date="2022-01" db="UniProtKB">
        <authorList>
            <consortium name="EnsemblMetazoa"/>
        </authorList>
    </citation>
    <scope>IDENTIFICATION</scope>
</reference>
<dbReference type="PANTHER" id="PTHR21564:SF5">
    <property type="entry name" value="SCRIBBLER, ISOFORM J"/>
    <property type="match status" value="1"/>
</dbReference>
<feature type="region of interest" description="Disordered" evidence="1">
    <location>
        <begin position="1095"/>
        <end position="1154"/>
    </location>
</feature>
<feature type="compositionally biased region" description="Basic and acidic residues" evidence="1">
    <location>
        <begin position="84"/>
        <end position="99"/>
    </location>
</feature>
<proteinExistence type="predicted"/>
<protein>
    <recommendedName>
        <fullName evidence="2">C2H2-type domain-containing protein</fullName>
    </recommendedName>
</protein>
<feature type="compositionally biased region" description="Polar residues" evidence="1">
    <location>
        <begin position="467"/>
        <end position="495"/>
    </location>
</feature>
<dbReference type="EnsemblMetazoa" id="XM_014400847.2">
    <property type="protein sequence ID" value="XP_014256333.1"/>
    <property type="gene ID" value="LOC106670465"/>
</dbReference>
<dbReference type="KEGG" id="clec:106670465"/>
<name>A0A8I6S597_CIMLE</name>
<organism evidence="3 4">
    <name type="scientific">Cimex lectularius</name>
    <name type="common">Bed bug</name>
    <name type="synonym">Acanthia lectularia</name>
    <dbReference type="NCBI Taxonomy" id="79782"/>
    <lineage>
        <taxon>Eukaryota</taxon>
        <taxon>Metazoa</taxon>
        <taxon>Ecdysozoa</taxon>
        <taxon>Arthropoda</taxon>
        <taxon>Hexapoda</taxon>
        <taxon>Insecta</taxon>
        <taxon>Pterygota</taxon>
        <taxon>Neoptera</taxon>
        <taxon>Paraneoptera</taxon>
        <taxon>Hemiptera</taxon>
        <taxon>Heteroptera</taxon>
        <taxon>Panheteroptera</taxon>
        <taxon>Cimicomorpha</taxon>
        <taxon>Cimicidae</taxon>
        <taxon>Cimex</taxon>
    </lineage>
</organism>
<feature type="compositionally biased region" description="Low complexity" evidence="1">
    <location>
        <begin position="1095"/>
        <end position="1116"/>
    </location>
</feature>
<feature type="region of interest" description="Disordered" evidence="1">
    <location>
        <begin position="79"/>
        <end position="323"/>
    </location>
</feature>
<dbReference type="InterPro" id="IPR013087">
    <property type="entry name" value="Znf_C2H2_type"/>
</dbReference>
<feature type="compositionally biased region" description="Basic residues" evidence="1">
    <location>
        <begin position="456"/>
        <end position="465"/>
    </location>
</feature>
<accession>A0A8I6S597</accession>
<feature type="compositionally biased region" description="Basic and acidic residues" evidence="1">
    <location>
        <begin position="966"/>
        <end position="983"/>
    </location>
</feature>
<feature type="region of interest" description="Disordered" evidence="1">
    <location>
        <begin position="865"/>
        <end position="903"/>
    </location>
</feature>
<dbReference type="OrthoDB" id="5863628at2759"/>
<feature type="compositionally biased region" description="Pro residues" evidence="1">
    <location>
        <begin position="538"/>
        <end position="549"/>
    </location>
</feature>
<dbReference type="GO" id="GO:0005634">
    <property type="term" value="C:nucleus"/>
    <property type="evidence" value="ECO:0007669"/>
    <property type="project" value="TreeGrafter"/>
</dbReference>
<evidence type="ECO:0000259" key="2">
    <source>
        <dbReference type="PROSITE" id="PS00028"/>
    </source>
</evidence>
<feature type="compositionally biased region" description="Polar residues" evidence="1">
    <location>
        <begin position="1117"/>
        <end position="1134"/>
    </location>
</feature>
<evidence type="ECO:0000313" key="3">
    <source>
        <dbReference type="EnsemblMetazoa" id="XP_014256333.1"/>
    </source>
</evidence>